<evidence type="ECO:0000259" key="3">
    <source>
        <dbReference type="Pfam" id="PF16158"/>
    </source>
</evidence>
<evidence type="ECO:0000259" key="4">
    <source>
        <dbReference type="Pfam" id="PF25023"/>
    </source>
</evidence>
<dbReference type="Gene3D" id="2.180.10.10">
    <property type="entry name" value="RHS repeat-associated core"/>
    <property type="match status" value="1"/>
</dbReference>
<dbReference type="InterPro" id="IPR022385">
    <property type="entry name" value="Rhs_assc_core"/>
</dbReference>
<gene>
    <name evidence="5" type="ORF">NX778_22210</name>
</gene>
<feature type="compositionally biased region" description="Pro residues" evidence="2">
    <location>
        <begin position="682"/>
        <end position="702"/>
    </location>
</feature>
<reference evidence="5 6" key="1">
    <citation type="submission" date="2022-08" db="EMBL/GenBank/DDBJ databases">
        <title>Reclassification of Massilia species as members of the genera Telluria, Duganella, Pseudoduganella, Mokoshia gen. nov. and Zemynaea gen. nov. using orthogonal and non-orthogonal genome-based approaches.</title>
        <authorList>
            <person name="Bowman J.P."/>
        </authorList>
    </citation>
    <scope>NUCLEOTIDE SEQUENCE [LARGE SCALE GENOMIC DNA]</scope>
    <source>
        <strain evidence="5 6">JCM 31606</strain>
    </source>
</reference>
<evidence type="ECO:0000313" key="5">
    <source>
        <dbReference type="EMBL" id="MCS0660790.1"/>
    </source>
</evidence>
<keyword evidence="1" id="KW-0677">Repeat</keyword>
<evidence type="ECO:0000313" key="6">
    <source>
        <dbReference type="Proteomes" id="UP001204621"/>
    </source>
</evidence>
<evidence type="ECO:0000256" key="2">
    <source>
        <dbReference type="SAM" id="MobiDB-lite"/>
    </source>
</evidence>
<organism evidence="5 6">
    <name type="scientific">Massilia terrae</name>
    <dbReference type="NCBI Taxonomy" id="1811224"/>
    <lineage>
        <taxon>Bacteria</taxon>
        <taxon>Pseudomonadati</taxon>
        <taxon>Pseudomonadota</taxon>
        <taxon>Betaproteobacteria</taxon>
        <taxon>Burkholderiales</taxon>
        <taxon>Oxalobacteraceae</taxon>
        <taxon>Telluria group</taxon>
        <taxon>Massilia</taxon>
    </lineage>
</organism>
<comment type="caution">
    <text evidence="5">The sequence shown here is derived from an EMBL/GenBank/DDBJ whole genome shotgun (WGS) entry which is preliminary data.</text>
</comment>
<dbReference type="Pfam" id="PF25023">
    <property type="entry name" value="TEN_YD-shell"/>
    <property type="match status" value="1"/>
</dbReference>
<sequence>MSAFAMRLLMRTSARAYSHLSRTLHAALLIGLLISLIFLSRLASAQTTPVAPPVPPPGSGNQASVVSYSVPTSMQAGSSYTVSVTMKNTGDTTWSEDTVYPYRLANADDSYTWGLNRVLLNGAVVYPGDMWTFSFQVTAPSTAGTYYFTWGMLAEGWERFGSQVNLAVTVSQPTPVYNAQITGLSIPASMNPGSTYNVSVTLQNTGNVTWSQASGYRLGSTSPDDNLTWGLKRVEMPVSTVAPGSSTTFNFQVTAPTTGGSYLFDWGMLWEYNFRFGGTTNTTVTVVAKPTISVSTPALVAGQTVTQSWTTSNATSLTHVCTAAGTGYNVNESLAVNSSRSITPSSAWVGYPSSCTWTATGPGGTTTYNETMTTAAGTPQPTISVSTPALVAGQTVTQSWNTTNATSLTHVCTASGTGYNVNESVAVNGSRSITPSSAWVGYPSSCTWTATGSGGTTTYSETMTTTAPTPQPTISVSTPALVAGQTVTQSWSTTNATSLTHVCTASGTGYSVNESVAVSGSRSITPSSAWVGYPSSCTWTASGSGGTATYSETMTTTQPSSSSVTYIHTDALGSPVARTDASGNLISRTTYEPYGYVSSGATPDIGFTGHVNDADTGLTYMQQRYYDPVAGRFLSIDPVTTDANTGDGFNRFGYARQNPFGYVDPDGRDEEPIQTVTITAKRPPPPPPPPPSPAASPPPLPQPRQVQPRPAPISFFDSRCTNTNKSYLKRVMDNYNTTMDAASPSWTNIPGANPMVTLSAGGVAPLIGGLSWGQAAAYAGTNLAANAYTAAAMTSVATSVLVKGAFATGALAGSFVSPWVICPQ</sequence>
<dbReference type="NCBIfam" id="TIGR03696">
    <property type="entry name" value="Rhs_assc_core"/>
    <property type="match status" value="1"/>
</dbReference>
<dbReference type="Gene3D" id="2.60.40.10">
    <property type="entry name" value="Immunoglobulins"/>
    <property type="match status" value="2"/>
</dbReference>
<feature type="region of interest" description="Disordered" evidence="2">
    <location>
        <begin position="678"/>
        <end position="718"/>
    </location>
</feature>
<feature type="domain" description="Teneurin-like YD-shell" evidence="4">
    <location>
        <begin position="565"/>
        <end position="654"/>
    </location>
</feature>
<feature type="domain" description="Nbr1 FW" evidence="3">
    <location>
        <begin position="189"/>
        <end position="286"/>
    </location>
</feature>
<dbReference type="EMBL" id="JANUGU010000010">
    <property type="protein sequence ID" value="MCS0660790.1"/>
    <property type="molecule type" value="Genomic_DNA"/>
</dbReference>
<keyword evidence="6" id="KW-1185">Reference proteome</keyword>
<dbReference type="RefSeq" id="WP_258813988.1">
    <property type="nucleotide sequence ID" value="NZ_JANUGU010000010.1"/>
</dbReference>
<proteinExistence type="predicted"/>
<dbReference type="PANTHER" id="PTHR32305:SF15">
    <property type="entry name" value="PROTEIN RHSA-RELATED"/>
    <property type="match status" value="1"/>
</dbReference>
<dbReference type="InterPro" id="IPR050708">
    <property type="entry name" value="T6SS_VgrG/RHS"/>
</dbReference>
<accession>A0ABT2D438</accession>
<evidence type="ECO:0000256" key="1">
    <source>
        <dbReference type="ARBA" id="ARBA00022737"/>
    </source>
</evidence>
<dbReference type="PANTHER" id="PTHR32305">
    <property type="match status" value="1"/>
</dbReference>
<dbReference type="InterPro" id="IPR056823">
    <property type="entry name" value="TEN-like_YD-shell"/>
</dbReference>
<dbReference type="Proteomes" id="UP001204621">
    <property type="component" value="Unassembled WGS sequence"/>
</dbReference>
<dbReference type="InterPro" id="IPR032350">
    <property type="entry name" value="Nbr1_FW"/>
</dbReference>
<dbReference type="InterPro" id="IPR013783">
    <property type="entry name" value="Ig-like_fold"/>
</dbReference>
<dbReference type="Pfam" id="PF16158">
    <property type="entry name" value="N_BRCA1_IG"/>
    <property type="match status" value="2"/>
</dbReference>
<name>A0ABT2D438_9BURK</name>
<feature type="domain" description="Nbr1 FW" evidence="3">
    <location>
        <begin position="72"/>
        <end position="170"/>
    </location>
</feature>
<protein>
    <submittedName>
        <fullName evidence="5">NBR1-Ig-like domain-containing protein</fullName>
    </submittedName>
</protein>